<feature type="compositionally biased region" description="Basic and acidic residues" evidence="1">
    <location>
        <begin position="30"/>
        <end position="43"/>
    </location>
</feature>
<evidence type="ECO:0000256" key="1">
    <source>
        <dbReference type="SAM" id="MobiDB-lite"/>
    </source>
</evidence>
<dbReference type="OrthoDB" id="6338233at2759"/>
<dbReference type="GO" id="GO:0010972">
    <property type="term" value="P:negative regulation of G2/M transition of mitotic cell cycle"/>
    <property type="evidence" value="ECO:0007669"/>
    <property type="project" value="TreeGrafter"/>
</dbReference>
<protein>
    <submittedName>
        <fullName evidence="2">Uncharacterized protein</fullName>
    </submittedName>
</protein>
<dbReference type="EMBL" id="LR824010">
    <property type="protein sequence ID" value="CAH0625306.1"/>
    <property type="molecule type" value="Genomic_DNA"/>
</dbReference>
<dbReference type="PANTHER" id="PTHR16524">
    <property type="entry name" value="CELL DEATH REGULATOR AVEN"/>
    <property type="match status" value="1"/>
</dbReference>
<dbReference type="Proteomes" id="UP001154114">
    <property type="component" value="Chromosome 7"/>
</dbReference>
<keyword evidence="3" id="KW-1185">Reference proteome</keyword>
<feature type="compositionally biased region" description="Basic and acidic residues" evidence="1">
    <location>
        <begin position="1"/>
        <end position="21"/>
    </location>
</feature>
<gene>
    <name evidence="2" type="ORF">CINC_LOCUS11937</name>
</gene>
<proteinExistence type="predicted"/>
<accession>A0A9P0BVY9</accession>
<dbReference type="AlphaFoldDB" id="A0A9P0BVY9"/>
<dbReference type="InterPro" id="IPR026187">
    <property type="entry name" value="Aven"/>
</dbReference>
<organism evidence="2 3">
    <name type="scientific">Chrysodeixis includens</name>
    <name type="common">Soybean looper</name>
    <name type="synonym">Pseudoplusia includens</name>
    <dbReference type="NCBI Taxonomy" id="689277"/>
    <lineage>
        <taxon>Eukaryota</taxon>
        <taxon>Metazoa</taxon>
        <taxon>Ecdysozoa</taxon>
        <taxon>Arthropoda</taxon>
        <taxon>Hexapoda</taxon>
        <taxon>Insecta</taxon>
        <taxon>Pterygota</taxon>
        <taxon>Neoptera</taxon>
        <taxon>Endopterygota</taxon>
        <taxon>Lepidoptera</taxon>
        <taxon>Glossata</taxon>
        <taxon>Ditrysia</taxon>
        <taxon>Noctuoidea</taxon>
        <taxon>Noctuidae</taxon>
        <taxon>Plusiinae</taxon>
        <taxon>Chrysodeixis</taxon>
    </lineage>
</organism>
<sequence length="373" mass="43276">MPDESKKSHDKKKGDPKEQRRPRQRNQQGSDKKQEKKTEDPKNVPKVSQKPARESPPPEFYKNLKRETDEILKITEEENSKYKKKEIQSNWSKYEMPIESYDEIEEQENLGADYEKLIQAPMSIGGHFQFKHEKSWDLNTGPSLYDKYFEINMDELNTALNTIPFYERNSIEEDVFSQTDILTMNNRSTRFKQKYYNDKSYSTPETEALDKICSSLSEGVHDNNPNHNDEESVDIEIKSHSDDNTDKTNINLSNLETKINTELNYEIPKENVDKTEVIEKIETEIIQSDIANNVEDIDFNEESVKSKTIEVKEEISPEPEKPKPSTPITPEKLKVEPVVTKVPATQAVSEPKKNPVIESPEDLEKWLDDFLDG</sequence>
<feature type="region of interest" description="Disordered" evidence="1">
    <location>
        <begin position="310"/>
        <end position="334"/>
    </location>
</feature>
<evidence type="ECO:0000313" key="2">
    <source>
        <dbReference type="EMBL" id="CAH0625306.1"/>
    </source>
</evidence>
<name>A0A9P0BVY9_CHRIL</name>
<feature type="region of interest" description="Disordered" evidence="1">
    <location>
        <begin position="1"/>
        <end position="66"/>
    </location>
</feature>
<evidence type="ECO:0000313" key="3">
    <source>
        <dbReference type="Proteomes" id="UP001154114"/>
    </source>
</evidence>
<feature type="compositionally biased region" description="Basic and acidic residues" evidence="1">
    <location>
        <begin position="310"/>
        <end position="323"/>
    </location>
</feature>
<dbReference type="PANTHER" id="PTHR16524:SF2">
    <property type="entry name" value="CELL DEATH REGULATOR AVEN"/>
    <property type="match status" value="1"/>
</dbReference>
<reference evidence="2" key="1">
    <citation type="submission" date="2021-12" db="EMBL/GenBank/DDBJ databases">
        <authorList>
            <person name="King R."/>
        </authorList>
    </citation>
    <scope>NUCLEOTIDE SEQUENCE</scope>
</reference>